<evidence type="ECO:0000313" key="8">
    <source>
        <dbReference type="Proteomes" id="UP001344447"/>
    </source>
</evidence>
<evidence type="ECO:0000256" key="2">
    <source>
        <dbReference type="ARBA" id="ARBA00022692"/>
    </source>
</evidence>
<accession>A0AAN7TY86</accession>
<evidence type="ECO:0000256" key="5">
    <source>
        <dbReference type="SAM" id="MobiDB-lite"/>
    </source>
</evidence>
<dbReference type="Pfam" id="PF08427">
    <property type="entry name" value="ARMH3_C"/>
    <property type="match status" value="1"/>
</dbReference>
<evidence type="ECO:0000313" key="7">
    <source>
        <dbReference type="EMBL" id="KAK5577733.1"/>
    </source>
</evidence>
<sequence>MLQEQQVGPRHTEILLRKEDGVGGRKALKEKFVEIYESFFNGEDPSENQPIFWEQLFLIKVNIPFLERCIILTSEENLLALKQNINKIFTQSCFWLKDSNTLRLTHIIETLSILLKSIFRKKFNNFGFDILNILCGIENSDQVFTDMIKDLEQLLKNSTIDKKVKISIINLFTIIATATEYINQNTLLQYFMSVNIFDTLVTFLGEDDIPKQTQLNILTLLCYFSNFQKYEITNPYLKDLSNLSDPAKISKIINLITQNLKDHNEFFEQQYRDPNLGMVSRFSGYLSSWVYTPKVVKPLSFYETGSGLMILYELFYQNDHFVNMLVKGGLPYANGGQNGSTCPDIITQFYTFCGYLASDAQKDLKTIYSRMALLILLCISEKKELEDFFHDIKSTCYIFVYSKKSLFPDPKETEKHPLSCWTLDILSQFIKCNLKGKISMDVHQSAIDCIHRIVSYKKKTQTRLPYKWSELWSGLFSLISMVSSLNISNDKLQLNQSIHVGISTINIFNLFINYGDSFLPSPNDYDELFYEIIRSGQVIEGFYQFISTQTGLQNVTSPPSTSTTSASNPTTPIPLSPQQLSISNDTNNPLLNPLLNIRSIVQHFTGKLEEWSANNAEVALTAPQVSKIIKDNYDTLRLKLQESLDQFEPYVENPKEVLFFKHIVKELISDLRKQINVANIL</sequence>
<dbReference type="InterPro" id="IPR016024">
    <property type="entry name" value="ARM-type_fold"/>
</dbReference>
<dbReference type="PANTHER" id="PTHR13608">
    <property type="entry name" value="ARMADILLO-LIKE HELICAL DOMAIN-CONTAINING PROTEIN 3"/>
    <property type="match status" value="1"/>
</dbReference>
<proteinExistence type="predicted"/>
<feature type="compositionally biased region" description="Low complexity" evidence="5">
    <location>
        <begin position="556"/>
        <end position="570"/>
    </location>
</feature>
<evidence type="ECO:0000259" key="6">
    <source>
        <dbReference type="SMART" id="SM01158"/>
    </source>
</evidence>
<evidence type="ECO:0000256" key="4">
    <source>
        <dbReference type="ARBA" id="ARBA00023136"/>
    </source>
</evidence>
<protein>
    <recommendedName>
        <fullName evidence="6">Armadillo-like helical domain-containing protein</fullName>
    </recommendedName>
</protein>
<name>A0AAN7TY86_9MYCE</name>
<dbReference type="InterPro" id="IPR039868">
    <property type="entry name" value="ARMD3-like"/>
</dbReference>
<gene>
    <name evidence="7" type="ORF">RB653_002680</name>
</gene>
<organism evidence="7 8">
    <name type="scientific">Dictyostelium firmibasis</name>
    <dbReference type="NCBI Taxonomy" id="79012"/>
    <lineage>
        <taxon>Eukaryota</taxon>
        <taxon>Amoebozoa</taxon>
        <taxon>Evosea</taxon>
        <taxon>Eumycetozoa</taxon>
        <taxon>Dictyostelia</taxon>
        <taxon>Dictyosteliales</taxon>
        <taxon>Dictyosteliaceae</taxon>
        <taxon>Dictyostelium</taxon>
    </lineage>
</organism>
<feature type="domain" description="Armadillo-like helical" evidence="6">
    <location>
        <begin position="410"/>
        <end position="675"/>
    </location>
</feature>
<keyword evidence="8" id="KW-1185">Reference proteome</keyword>
<dbReference type="InterPro" id="IPR013636">
    <property type="entry name" value="ARMH3_C"/>
</dbReference>
<dbReference type="GO" id="GO:0016020">
    <property type="term" value="C:membrane"/>
    <property type="evidence" value="ECO:0007669"/>
    <property type="project" value="UniProtKB-SubCell"/>
</dbReference>
<dbReference type="PANTHER" id="PTHR13608:SF3">
    <property type="entry name" value="ARMADILLO-LIKE HELICAL DOMAIN-CONTAINING PROTEIN 3"/>
    <property type="match status" value="1"/>
</dbReference>
<dbReference type="Proteomes" id="UP001344447">
    <property type="component" value="Unassembled WGS sequence"/>
</dbReference>
<dbReference type="EMBL" id="JAVFKY010000004">
    <property type="protein sequence ID" value="KAK5577733.1"/>
    <property type="molecule type" value="Genomic_DNA"/>
</dbReference>
<comment type="caution">
    <text evidence="7">The sequence shown here is derived from an EMBL/GenBank/DDBJ whole genome shotgun (WGS) entry which is preliminary data.</text>
</comment>
<dbReference type="AlphaFoldDB" id="A0AAN7TY86"/>
<feature type="region of interest" description="Disordered" evidence="5">
    <location>
        <begin position="554"/>
        <end position="575"/>
    </location>
</feature>
<keyword evidence="3" id="KW-1133">Transmembrane helix</keyword>
<dbReference type="SMART" id="SM01158">
    <property type="entry name" value="DUF1741"/>
    <property type="match status" value="1"/>
</dbReference>
<evidence type="ECO:0000256" key="1">
    <source>
        <dbReference type="ARBA" id="ARBA00004370"/>
    </source>
</evidence>
<dbReference type="GO" id="GO:0005829">
    <property type="term" value="C:cytosol"/>
    <property type="evidence" value="ECO:0007669"/>
    <property type="project" value="TreeGrafter"/>
</dbReference>
<comment type="subcellular location">
    <subcellularLocation>
        <location evidence="1">Membrane</location>
    </subcellularLocation>
</comment>
<keyword evidence="4" id="KW-0472">Membrane</keyword>
<reference evidence="7 8" key="1">
    <citation type="submission" date="2023-11" db="EMBL/GenBank/DDBJ databases">
        <title>Dfirmibasis_genome.</title>
        <authorList>
            <person name="Edelbroek B."/>
            <person name="Kjellin J."/>
            <person name="Jerlstrom-Hultqvist J."/>
            <person name="Soderbom F."/>
        </authorList>
    </citation>
    <scope>NUCLEOTIDE SEQUENCE [LARGE SCALE GENOMIC DNA]</scope>
    <source>
        <strain evidence="7 8">TNS-C-14</strain>
    </source>
</reference>
<evidence type="ECO:0000256" key="3">
    <source>
        <dbReference type="ARBA" id="ARBA00022989"/>
    </source>
</evidence>
<dbReference type="SUPFAM" id="SSF48371">
    <property type="entry name" value="ARM repeat"/>
    <property type="match status" value="1"/>
</dbReference>
<keyword evidence="2" id="KW-0812">Transmembrane</keyword>